<evidence type="ECO:0000256" key="1">
    <source>
        <dbReference type="SAM" id="MobiDB-lite"/>
    </source>
</evidence>
<dbReference type="Proteomes" id="UP001330434">
    <property type="component" value="Plasmid pBealeia1"/>
</dbReference>
<feature type="compositionally biased region" description="Basic and acidic residues" evidence="1">
    <location>
        <begin position="260"/>
        <end position="274"/>
    </location>
</feature>
<evidence type="ECO:0000313" key="2">
    <source>
        <dbReference type="EMBL" id="WVX67800.1"/>
    </source>
</evidence>
<feature type="compositionally biased region" description="Polar residues" evidence="1">
    <location>
        <begin position="197"/>
        <end position="210"/>
    </location>
</feature>
<dbReference type="EMBL" id="CP133271">
    <property type="protein sequence ID" value="WVX67800.1"/>
    <property type="molecule type" value="Genomic_DNA"/>
</dbReference>
<dbReference type="RefSeq" id="WP_331256792.1">
    <property type="nucleotide sequence ID" value="NZ_CP133271.1"/>
</dbReference>
<feature type="region of interest" description="Disordered" evidence="1">
    <location>
        <begin position="189"/>
        <end position="213"/>
    </location>
</feature>
<name>A0ABZ2C9T6_9PROT</name>
<keyword evidence="2" id="KW-0614">Plasmid</keyword>
<gene>
    <name evidence="2" type="ORF">Bealeia1_02019</name>
</gene>
<evidence type="ECO:0000313" key="3">
    <source>
        <dbReference type="Proteomes" id="UP001330434"/>
    </source>
</evidence>
<evidence type="ECO:0008006" key="4">
    <source>
        <dbReference type="Google" id="ProtNLM"/>
    </source>
</evidence>
<geneLocation type="plasmid" evidence="2 3">
    <name>pBealeia1</name>
</geneLocation>
<protein>
    <recommendedName>
        <fullName evidence="4">DUF1738 domain-containing protein</fullName>
    </recommendedName>
</protein>
<reference evidence="2 3" key="1">
    <citation type="journal article" date="2024" name="Environ. Microbiol.">
        <title>Novel evolutionary insights on the interactions of the Holosporales (Alphaproteobacteria) with eukaryotic hosts from comparative genomics.</title>
        <authorList>
            <person name="Giovannini M."/>
            <person name="Petroni G."/>
            <person name="Castelli M."/>
        </authorList>
    </citation>
    <scope>NUCLEOTIDE SEQUENCE [LARGE SCALE GENOMIC DNA]</scope>
    <source>
        <strain evidence="2 3">US_Bl 15I1</strain>
    </source>
</reference>
<sequence length="405" mass="46418">MLETQSLPTVSNFKAAVAERCREILSLNEKPKRQTPRLWSTHEDINPTQISPKSGNFNFDMAKILRNDTALLCTYLEQRFLRRNTFHKFSEPAPHHPLYREGDSMCEEVHMRRKKFNREFAKVGVKYTSKSAYFEALKRGNLFRGKLYLSYYDRDTNLTHYFRNDPVADVVFPRTRQLPIEETKVSPFSRKLKYPSDASQNQENPCNGQNGHYAESELASPLYTVFNNNLILREDSPTGSDETQGSNAAQTSVTLSTDKPNVKSEELARRRNDTETVTARHANSARKDKKPEEQIYTLSEIGKSMLSIWKTWVGKPIGEGDSQTITKDLAQRMEATLNTYCSGDLEKWGAICIRIARSKYLMGEGGSKWNGAYLSWVLKSENLENILNKKGFVYDDRDIPKTATH</sequence>
<feature type="compositionally biased region" description="Polar residues" evidence="1">
    <location>
        <begin position="237"/>
        <end position="259"/>
    </location>
</feature>
<feature type="region of interest" description="Disordered" evidence="1">
    <location>
        <begin position="233"/>
        <end position="292"/>
    </location>
</feature>
<proteinExistence type="predicted"/>
<keyword evidence="3" id="KW-1185">Reference proteome</keyword>
<organism evidence="2 3">
    <name type="scientific">Candidatus Bealeia paramacronuclearis</name>
    <dbReference type="NCBI Taxonomy" id="1921001"/>
    <lineage>
        <taxon>Bacteria</taxon>
        <taxon>Pseudomonadati</taxon>
        <taxon>Pseudomonadota</taxon>
        <taxon>Alphaproteobacteria</taxon>
        <taxon>Holosporales</taxon>
        <taxon>Holosporaceae</taxon>
        <taxon>Candidatus Bealeia</taxon>
    </lineage>
</organism>
<accession>A0ABZ2C9T6</accession>